<name>A0A8S5TZ60_9CAUD</name>
<protein>
    <submittedName>
        <fullName evidence="1">Uncharacterized protein</fullName>
    </submittedName>
</protein>
<reference evidence="1" key="1">
    <citation type="journal article" date="2021" name="Proc. Natl. Acad. Sci. U.S.A.">
        <title>A Catalog of Tens of Thousands of Viruses from Human Metagenomes Reveals Hidden Associations with Chronic Diseases.</title>
        <authorList>
            <person name="Tisza M.J."/>
            <person name="Buck C.B."/>
        </authorList>
    </citation>
    <scope>NUCLEOTIDE SEQUENCE</scope>
    <source>
        <strain evidence="1">CtnPP24</strain>
    </source>
</reference>
<accession>A0A8S5TZ60</accession>
<dbReference type="EMBL" id="BK015962">
    <property type="protein sequence ID" value="DAF87493.1"/>
    <property type="molecule type" value="Genomic_DNA"/>
</dbReference>
<sequence>MSMQTLGARLQILGENNHERMDRAKLYSFKQAMKNSYNTRMIKPDDGNSAWPCLINSMSGGNKADYNKQYLSVEFDSGLTPGDTFQMIDSGEHWMVYLPIVTETAYLRTEIIRCRYSLNVNGEDYWIAVRGPVETDLRWFIKNNININELNLSGRLYIKNDENTRQFFHRFTHIKLAGHTWEVQVTDSITVPGILELEIQEYYDNSIAELPSILKDETTPINVISGTTTVKQDTVVGYAISNEAYDPKIHWEVKNNPRVKVLEEYEDGRMCKVKVYAGAVKTFDICYGDFFQTVIVEWQKPLIQGPQEVYPYDTHTYWIKKLPEGEKVTFSIDDESMAKIVDSNNDSCKVEIVSGKKGKFVIHAAYGDVETDLPVKIKSL</sequence>
<organism evidence="1">
    <name type="scientific">Siphoviridae sp. ctnPP24</name>
    <dbReference type="NCBI Taxonomy" id="2825662"/>
    <lineage>
        <taxon>Viruses</taxon>
        <taxon>Duplodnaviria</taxon>
        <taxon>Heunggongvirae</taxon>
        <taxon>Uroviricota</taxon>
        <taxon>Caudoviricetes</taxon>
    </lineage>
</organism>
<evidence type="ECO:0000313" key="1">
    <source>
        <dbReference type="EMBL" id="DAF87493.1"/>
    </source>
</evidence>
<proteinExistence type="predicted"/>